<dbReference type="SFLD" id="SFLDG01129">
    <property type="entry name" value="C1.5:_HAD__Beta-PGM__Phosphata"/>
    <property type="match status" value="1"/>
</dbReference>
<dbReference type="Gene3D" id="1.10.150.240">
    <property type="entry name" value="Putative phosphatase, domain 2"/>
    <property type="match status" value="1"/>
</dbReference>
<dbReference type="InterPro" id="IPR036412">
    <property type="entry name" value="HAD-like_sf"/>
</dbReference>
<gene>
    <name evidence="1" type="ORF">QU605_12610</name>
</gene>
<dbReference type="InterPro" id="IPR052550">
    <property type="entry name" value="Pyrimidine_5'-ntase_YjjG"/>
</dbReference>
<reference evidence="1" key="1">
    <citation type="submission" date="2023-06" db="EMBL/GenBank/DDBJ databases">
        <title>Robiginitalea aurantiacus sp. nov. and Algoriphagus sediminis sp. nov., isolated from coastal sediment.</title>
        <authorList>
            <person name="Zhou Z.Y."/>
            <person name="An J."/>
            <person name="Jia Y.W."/>
            <person name="Du Z.J."/>
        </authorList>
    </citation>
    <scope>NUCLEOTIDE SEQUENCE</scope>
    <source>
        <strain evidence="1">M39</strain>
    </source>
</reference>
<dbReference type="EMBL" id="JAUDUY010000007">
    <property type="protein sequence ID" value="MDM9632319.1"/>
    <property type="molecule type" value="Genomic_DNA"/>
</dbReference>
<proteinExistence type="predicted"/>
<dbReference type="InterPro" id="IPR011951">
    <property type="entry name" value="HAD-SF_hydro_IA_YjjG/PynA"/>
</dbReference>
<dbReference type="InterPro" id="IPR023198">
    <property type="entry name" value="PGP-like_dom2"/>
</dbReference>
<sequence>MLKRPITDIFFDLDHTLWDFERNSALTYQQLFEDFEVKVPLEEFLAFYAPLNLEFWKAYREGRISKEKLRYERLKTVFDRMGIGVSDTQINHLSLAYIENLSTHTHLIPHCLETLQYLSKTYKMHIITNGFEEVQARKLKNSGIHHYFSEVIDADRAGVKKPDPRIFKMAVEVTGIRPETGVMIGDNFEADIQGARAVGLQALHFNVHDEPSHGVCPMIFNLQQIRIYL</sequence>
<dbReference type="RefSeq" id="WP_289725684.1">
    <property type="nucleotide sequence ID" value="NZ_JAUDUY010000007.1"/>
</dbReference>
<dbReference type="NCBIfam" id="TIGR01549">
    <property type="entry name" value="HAD-SF-IA-v1"/>
    <property type="match status" value="1"/>
</dbReference>
<dbReference type="PANTHER" id="PTHR47478">
    <property type="match status" value="1"/>
</dbReference>
<dbReference type="SUPFAM" id="SSF56784">
    <property type="entry name" value="HAD-like"/>
    <property type="match status" value="1"/>
</dbReference>
<protein>
    <submittedName>
        <fullName evidence="1">YjjG family noncanonical pyrimidine nucleotidase</fullName>
    </submittedName>
</protein>
<dbReference type="Gene3D" id="3.40.50.1000">
    <property type="entry name" value="HAD superfamily/HAD-like"/>
    <property type="match status" value="1"/>
</dbReference>
<dbReference type="InterPro" id="IPR041492">
    <property type="entry name" value="HAD_2"/>
</dbReference>
<dbReference type="Pfam" id="PF13419">
    <property type="entry name" value="HAD_2"/>
    <property type="match status" value="1"/>
</dbReference>
<keyword evidence="2" id="KW-1185">Reference proteome</keyword>
<accession>A0ABT7WHN4</accession>
<name>A0ABT7WHN4_9FLAO</name>
<organism evidence="1 2">
    <name type="scientific">Robiginitalea aurantiaca</name>
    <dbReference type="NCBI Taxonomy" id="3056915"/>
    <lineage>
        <taxon>Bacteria</taxon>
        <taxon>Pseudomonadati</taxon>
        <taxon>Bacteroidota</taxon>
        <taxon>Flavobacteriia</taxon>
        <taxon>Flavobacteriales</taxon>
        <taxon>Flavobacteriaceae</taxon>
        <taxon>Robiginitalea</taxon>
    </lineage>
</organism>
<dbReference type="NCBIfam" id="TIGR02254">
    <property type="entry name" value="YjjG_YfnB"/>
    <property type="match status" value="1"/>
</dbReference>
<dbReference type="InterPro" id="IPR023214">
    <property type="entry name" value="HAD_sf"/>
</dbReference>
<dbReference type="SFLD" id="SFLDS00003">
    <property type="entry name" value="Haloacid_Dehalogenase"/>
    <property type="match status" value="1"/>
</dbReference>
<evidence type="ECO:0000313" key="1">
    <source>
        <dbReference type="EMBL" id="MDM9632319.1"/>
    </source>
</evidence>
<dbReference type="PANTHER" id="PTHR47478:SF1">
    <property type="entry name" value="PYRIMIDINE 5'-NUCLEOTIDASE YJJG"/>
    <property type="match status" value="1"/>
</dbReference>
<dbReference type="InterPro" id="IPR006439">
    <property type="entry name" value="HAD-SF_hydro_IA"/>
</dbReference>
<dbReference type="Proteomes" id="UP001174839">
    <property type="component" value="Unassembled WGS sequence"/>
</dbReference>
<evidence type="ECO:0000313" key="2">
    <source>
        <dbReference type="Proteomes" id="UP001174839"/>
    </source>
</evidence>
<comment type="caution">
    <text evidence="1">The sequence shown here is derived from an EMBL/GenBank/DDBJ whole genome shotgun (WGS) entry which is preliminary data.</text>
</comment>